<feature type="region of interest" description="Disordered" evidence="1">
    <location>
        <begin position="14"/>
        <end position="43"/>
    </location>
</feature>
<accession>A0AAN8R856</accession>
<dbReference type="AlphaFoldDB" id="A0AAN8R856"/>
<dbReference type="Proteomes" id="UP001313282">
    <property type="component" value="Unassembled WGS sequence"/>
</dbReference>
<keyword evidence="3" id="KW-1185">Reference proteome</keyword>
<gene>
    <name evidence="2" type="ORF">TWF718_002924</name>
</gene>
<reference evidence="2 3" key="1">
    <citation type="submission" date="2019-10" db="EMBL/GenBank/DDBJ databases">
        <authorList>
            <person name="Palmer J.M."/>
        </authorList>
    </citation>
    <scope>NUCLEOTIDE SEQUENCE [LARGE SCALE GENOMIC DNA]</scope>
    <source>
        <strain evidence="2 3">TWF718</strain>
    </source>
</reference>
<protein>
    <submittedName>
        <fullName evidence="2">Uncharacterized protein</fullName>
    </submittedName>
</protein>
<evidence type="ECO:0000313" key="2">
    <source>
        <dbReference type="EMBL" id="KAK6330723.1"/>
    </source>
</evidence>
<comment type="caution">
    <text evidence="2">The sequence shown here is derived from an EMBL/GenBank/DDBJ whole genome shotgun (WGS) entry which is preliminary data.</text>
</comment>
<organism evidence="2 3">
    <name type="scientific">Orbilia javanica</name>
    <dbReference type="NCBI Taxonomy" id="47235"/>
    <lineage>
        <taxon>Eukaryota</taxon>
        <taxon>Fungi</taxon>
        <taxon>Dikarya</taxon>
        <taxon>Ascomycota</taxon>
        <taxon>Pezizomycotina</taxon>
        <taxon>Orbiliomycetes</taxon>
        <taxon>Orbiliales</taxon>
        <taxon>Orbiliaceae</taxon>
        <taxon>Orbilia</taxon>
    </lineage>
</organism>
<proteinExistence type="predicted"/>
<sequence length="260" mass="28134">MFLLKTRAPALSTPSQLASYSPDEVSTGCSSAVTSPTETSSFTETSVSEVSSTLLSTIDALGTYAADIPAFTGHLYLNEYGGVEYYLVPDDSLSDEWELFVINTDSGASLGYLELMHRVPMGDGGSLIDVVMGIYSTQYIFDNAGVAKDYQTYCLQGDYSVDTIPLPVMWTSEGGVAIDKSSLVKAGLSSTDKRDTFWMCTDAQYNYVYVYSSVGLDSFLGKQAGACTTFSQFLPYKATTTTLGRRSEITPPPVLDSERD</sequence>
<evidence type="ECO:0000313" key="3">
    <source>
        <dbReference type="Proteomes" id="UP001313282"/>
    </source>
</evidence>
<evidence type="ECO:0000256" key="1">
    <source>
        <dbReference type="SAM" id="MobiDB-lite"/>
    </source>
</evidence>
<name>A0AAN8R856_9PEZI</name>
<dbReference type="EMBL" id="JAVHNR010000011">
    <property type="protein sequence ID" value="KAK6330723.1"/>
    <property type="molecule type" value="Genomic_DNA"/>
</dbReference>
<feature type="compositionally biased region" description="Low complexity" evidence="1">
    <location>
        <begin position="33"/>
        <end position="43"/>
    </location>
</feature>